<comment type="caution">
    <text evidence="2">The sequence shown here is derived from an EMBL/GenBank/DDBJ whole genome shotgun (WGS) entry which is preliminary data.</text>
</comment>
<dbReference type="Pfam" id="PF00168">
    <property type="entry name" value="C2"/>
    <property type="match status" value="2"/>
</dbReference>
<evidence type="ECO:0000313" key="2">
    <source>
        <dbReference type="EMBL" id="CAG7826148.1"/>
    </source>
</evidence>
<gene>
    <name evidence="2" type="ORF">AFUS01_LOCUS36216</name>
</gene>
<proteinExistence type="predicted"/>
<dbReference type="SMART" id="SM00239">
    <property type="entry name" value="C2"/>
    <property type="match status" value="2"/>
</dbReference>
<feature type="domain" description="C2" evidence="1">
    <location>
        <begin position="19"/>
        <end position="156"/>
    </location>
</feature>
<dbReference type="Proteomes" id="UP000708208">
    <property type="component" value="Unassembled WGS sequence"/>
</dbReference>
<evidence type="ECO:0000313" key="3">
    <source>
        <dbReference type="Proteomes" id="UP000708208"/>
    </source>
</evidence>
<keyword evidence="3" id="KW-1185">Reference proteome</keyword>
<protein>
    <recommendedName>
        <fullName evidence="1">C2 domain-containing protein</fullName>
    </recommendedName>
</protein>
<dbReference type="InterPro" id="IPR000008">
    <property type="entry name" value="C2_dom"/>
</dbReference>
<dbReference type="AlphaFoldDB" id="A0A8J2L4H9"/>
<organism evidence="2 3">
    <name type="scientific">Allacma fusca</name>
    <dbReference type="NCBI Taxonomy" id="39272"/>
    <lineage>
        <taxon>Eukaryota</taxon>
        <taxon>Metazoa</taxon>
        <taxon>Ecdysozoa</taxon>
        <taxon>Arthropoda</taxon>
        <taxon>Hexapoda</taxon>
        <taxon>Collembola</taxon>
        <taxon>Symphypleona</taxon>
        <taxon>Sminthuridae</taxon>
        <taxon>Allacma</taxon>
    </lineage>
</organism>
<feature type="domain" description="C2" evidence="1">
    <location>
        <begin position="198"/>
        <end position="326"/>
    </location>
</feature>
<dbReference type="GO" id="GO:0010628">
    <property type="term" value="P:positive regulation of gene expression"/>
    <property type="evidence" value="ECO:0007669"/>
    <property type="project" value="TreeGrafter"/>
</dbReference>
<dbReference type="CDD" id="cd00030">
    <property type="entry name" value="C2"/>
    <property type="match status" value="2"/>
</dbReference>
<accession>A0A8J2L4H9</accession>
<dbReference type="EMBL" id="CAJVCH010538759">
    <property type="protein sequence ID" value="CAG7826148.1"/>
    <property type="molecule type" value="Genomic_DNA"/>
</dbReference>
<reference evidence="2" key="1">
    <citation type="submission" date="2021-06" db="EMBL/GenBank/DDBJ databases">
        <authorList>
            <person name="Hodson N. C."/>
            <person name="Mongue J. A."/>
            <person name="Jaron S. K."/>
        </authorList>
    </citation>
    <scope>NUCLEOTIDE SEQUENCE</scope>
</reference>
<sequence>MKHSFQEGIHFCSFVGQLPVDQVITSSMFKTLLILSVVTVFAVEAQRIQKLKLRFKLSAKGLPDKDTIGTSDPYVVLYYTEGSSNKENKFGTSSTLTDDENPIWKDVFEFDFDRTKSQRWHFKIFDYDHFTEDEAAGNAWVLVEDYVDKGQMRTVNLHKQGTITIQSLEPVTQSPAVVVNPGGRVTPAVVPTKPPVVPPKVPAVVPPSNPKQTVQPRKLRFQLSATDLEDLDLVGTTDPYVKAFYTDYFTRIESEFGKTAPIMDTENPSWPETLEFDYMKGKKQRWHFEILDEDDHHFGHKDDVAGDAYINVDDFVSQGENVVLPLRKGQLILKRQ</sequence>
<dbReference type="PANTHER" id="PTHR47800">
    <property type="entry name" value="C2 DOMAIN-CONTAINING PROTEIN"/>
    <property type="match status" value="1"/>
</dbReference>
<dbReference type="OrthoDB" id="270970at2759"/>
<evidence type="ECO:0000259" key="1">
    <source>
        <dbReference type="PROSITE" id="PS50004"/>
    </source>
</evidence>
<dbReference type="PROSITE" id="PS50004">
    <property type="entry name" value="C2"/>
    <property type="match status" value="2"/>
</dbReference>
<dbReference type="PANTHER" id="PTHR47800:SF5">
    <property type="entry name" value="FER-1-LIKE PROTEIN 6"/>
    <property type="match status" value="1"/>
</dbReference>
<name>A0A8J2L4H9_9HEXA</name>